<name>A0A4R0USB3_BIFLL</name>
<evidence type="ECO:0000313" key="3">
    <source>
        <dbReference type="EMBL" id="TCF68184.1"/>
    </source>
</evidence>
<reference evidence="4 5" key="1">
    <citation type="journal article" date="2018" name="Sci. Rep.">
        <title>Genomic diversity and distribution of Bifidobacterium longum subsp. longum across the human lifespan.</title>
        <authorList>
            <person name="Odamaki T."/>
            <person name="Bottacini F."/>
            <person name="Kato K."/>
            <person name="Mitsuyama E."/>
            <person name="Yoshida K."/>
            <person name="Horigome A."/>
            <person name="Xiao J.Z."/>
            <person name="van Sinderen D."/>
        </authorList>
    </citation>
    <scope>NUCLEOTIDE SEQUENCE [LARGE SCALE GENOMIC DNA]</scope>
    <source>
        <strain evidence="1 4">MCC10008</strain>
        <strain evidence="2 5">MCC10102</strain>
        <strain evidence="3 6">MCC10119</strain>
    </source>
</reference>
<protein>
    <recommendedName>
        <fullName evidence="7">Lipoprotein</fullName>
    </recommendedName>
</protein>
<evidence type="ECO:0000313" key="6">
    <source>
        <dbReference type="Proteomes" id="UP000292729"/>
    </source>
</evidence>
<dbReference type="EMBL" id="SHSV01000032">
    <property type="protein sequence ID" value="TCF43342.1"/>
    <property type="molecule type" value="Genomic_DNA"/>
</dbReference>
<proteinExistence type="predicted"/>
<accession>A0A4R0USB3</accession>
<dbReference type="EMBL" id="SHPR01000051">
    <property type="protein sequence ID" value="TCD82032.1"/>
    <property type="molecule type" value="Genomic_DNA"/>
</dbReference>
<dbReference type="Proteomes" id="UP000292241">
    <property type="component" value="Unassembled WGS sequence"/>
</dbReference>
<evidence type="ECO:0008006" key="7">
    <source>
        <dbReference type="Google" id="ProtNLM"/>
    </source>
</evidence>
<comment type="caution">
    <text evidence="2">The sequence shown here is derived from an EMBL/GenBank/DDBJ whole genome shotgun (WGS) entry which is preliminary data.</text>
</comment>
<evidence type="ECO:0000313" key="1">
    <source>
        <dbReference type="EMBL" id="TCD82032.1"/>
    </source>
</evidence>
<dbReference type="Proteomes" id="UP000292729">
    <property type="component" value="Unassembled WGS sequence"/>
</dbReference>
<dbReference type="RefSeq" id="WP_165499489.1">
    <property type="nucleotide sequence ID" value="NZ_SHPR01000051.1"/>
</dbReference>
<dbReference type="PROSITE" id="PS51257">
    <property type="entry name" value="PROKAR_LIPOPROTEIN"/>
    <property type="match status" value="1"/>
</dbReference>
<evidence type="ECO:0000313" key="2">
    <source>
        <dbReference type="EMBL" id="TCF43342.1"/>
    </source>
</evidence>
<organism evidence="2 5">
    <name type="scientific">Bifidobacterium longum subsp. longum</name>
    <dbReference type="NCBI Taxonomy" id="1679"/>
    <lineage>
        <taxon>Bacteria</taxon>
        <taxon>Bacillati</taxon>
        <taxon>Actinomycetota</taxon>
        <taxon>Actinomycetes</taxon>
        <taxon>Bifidobacteriales</taxon>
        <taxon>Bifidobacteriaceae</taxon>
        <taxon>Bifidobacterium</taxon>
    </lineage>
</organism>
<dbReference type="AlphaFoldDB" id="A0A4R0USB3"/>
<gene>
    <name evidence="1" type="ORF">MCC10008_2000</name>
    <name evidence="2" type="ORF">MCC10102_1893</name>
    <name evidence="3" type="ORF">MCC10119_1793</name>
</gene>
<evidence type="ECO:0000313" key="4">
    <source>
        <dbReference type="Proteomes" id="UP000292241"/>
    </source>
</evidence>
<dbReference type="EMBL" id="SHTI01000033">
    <property type="protein sequence ID" value="TCF68184.1"/>
    <property type="molecule type" value="Genomic_DNA"/>
</dbReference>
<reference evidence="2" key="2">
    <citation type="submission" date="2019-02" db="EMBL/GenBank/DDBJ databases">
        <authorList>
            <person name="Odamaki T."/>
        </authorList>
    </citation>
    <scope>NUCLEOTIDE SEQUENCE</scope>
    <source>
        <strain evidence="1">MCC10008</strain>
        <strain evidence="2">MCC10102</strain>
        <strain evidence="3">MCC10119</strain>
    </source>
</reference>
<evidence type="ECO:0000313" key="5">
    <source>
        <dbReference type="Proteomes" id="UP000292692"/>
    </source>
</evidence>
<sequence length="53" mass="5364">MKNKINAISSLLLGVATACGVFAGFAPWVLAVMAVATGFLGFMAGSMGGEKKE</sequence>
<dbReference type="Proteomes" id="UP000292692">
    <property type="component" value="Unassembled WGS sequence"/>
</dbReference>